<sequence>MSARAAIPVLGFRAGVLRVAIAAEDVTEVAFDQPDSVHIAEILGVKPAPPCAARRTIEVRALDERREHFEVASFVADPPVVLFACRREQIVPMPQIDLLSRWRPVMGFAKLDSGMHILLDLASVIRALHSQRRKGSA</sequence>
<dbReference type="STRING" id="502025.Hoch_6785"/>
<dbReference type="KEGG" id="hoh:Hoch_6785"/>
<dbReference type="RefSeq" id="WP_012831841.1">
    <property type="nucleotide sequence ID" value="NC_013440.1"/>
</dbReference>
<protein>
    <recommendedName>
        <fullName evidence="3">CheW protein</fullName>
    </recommendedName>
</protein>
<dbReference type="Proteomes" id="UP000001880">
    <property type="component" value="Chromosome"/>
</dbReference>
<accession>D0LUC6</accession>
<proteinExistence type="predicted"/>
<evidence type="ECO:0008006" key="3">
    <source>
        <dbReference type="Google" id="ProtNLM"/>
    </source>
</evidence>
<dbReference type="AlphaFoldDB" id="D0LUC6"/>
<evidence type="ECO:0000313" key="2">
    <source>
        <dbReference type="Proteomes" id="UP000001880"/>
    </source>
</evidence>
<reference evidence="1 2" key="1">
    <citation type="journal article" date="2010" name="Stand. Genomic Sci.">
        <title>Complete genome sequence of Haliangium ochraceum type strain (SMP-2).</title>
        <authorList>
            <consortium name="US DOE Joint Genome Institute (JGI-PGF)"/>
            <person name="Ivanova N."/>
            <person name="Daum C."/>
            <person name="Lang E."/>
            <person name="Abt B."/>
            <person name="Kopitz M."/>
            <person name="Saunders E."/>
            <person name="Lapidus A."/>
            <person name="Lucas S."/>
            <person name="Glavina Del Rio T."/>
            <person name="Nolan M."/>
            <person name="Tice H."/>
            <person name="Copeland A."/>
            <person name="Cheng J.F."/>
            <person name="Chen F."/>
            <person name="Bruce D."/>
            <person name="Goodwin L."/>
            <person name="Pitluck S."/>
            <person name="Mavromatis K."/>
            <person name="Pati A."/>
            <person name="Mikhailova N."/>
            <person name="Chen A."/>
            <person name="Palaniappan K."/>
            <person name="Land M."/>
            <person name="Hauser L."/>
            <person name="Chang Y.J."/>
            <person name="Jeffries C.D."/>
            <person name="Detter J.C."/>
            <person name="Brettin T."/>
            <person name="Rohde M."/>
            <person name="Goker M."/>
            <person name="Bristow J."/>
            <person name="Markowitz V."/>
            <person name="Eisen J.A."/>
            <person name="Hugenholtz P."/>
            <person name="Kyrpides N.C."/>
            <person name="Klenk H.P."/>
        </authorList>
    </citation>
    <scope>NUCLEOTIDE SEQUENCE [LARGE SCALE GENOMIC DNA]</scope>
    <source>
        <strain evidence="2">DSM 14365 / CIP 107738 / JCM 11303 / AJ 13395 / SMP-2</strain>
    </source>
</reference>
<evidence type="ECO:0000313" key="1">
    <source>
        <dbReference type="EMBL" id="ACY19249.1"/>
    </source>
</evidence>
<gene>
    <name evidence="1" type="ordered locus">Hoch_6785</name>
</gene>
<keyword evidence="2" id="KW-1185">Reference proteome</keyword>
<organism evidence="1 2">
    <name type="scientific">Haliangium ochraceum (strain DSM 14365 / JCM 11303 / SMP-2)</name>
    <dbReference type="NCBI Taxonomy" id="502025"/>
    <lineage>
        <taxon>Bacteria</taxon>
        <taxon>Pseudomonadati</taxon>
        <taxon>Myxococcota</taxon>
        <taxon>Polyangia</taxon>
        <taxon>Haliangiales</taxon>
        <taxon>Kofleriaceae</taxon>
        <taxon>Haliangium</taxon>
    </lineage>
</organism>
<dbReference type="EMBL" id="CP001804">
    <property type="protein sequence ID" value="ACY19249.1"/>
    <property type="molecule type" value="Genomic_DNA"/>
</dbReference>
<dbReference type="HOGENOM" id="CLU_1862395_0_0_7"/>
<name>D0LUC6_HALO1</name>